<proteinExistence type="inferred from homology"/>
<comment type="caution">
    <text evidence="5">The sequence shown here is derived from an EMBL/GenBank/DDBJ whole genome shotgun (WGS) entry which is preliminary data.</text>
</comment>
<feature type="active site" description="Proton donor" evidence="3">
    <location>
        <position position="177"/>
    </location>
</feature>
<feature type="binding site" evidence="4">
    <location>
        <position position="253"/>
    </location>
    <ligand>
        <name>substrate</name>
    </ligand>
</feature>
<dbReference type="GO" id="GO:0052757">
    <property type="term" value="F:chondroitin hydrolase activity"/>
    <property type="evidence" value="ECO:0007669"/>
    <property type="project" value="TreeGrafter"/>
</dbReference>
<evidence type="ECO:0000313" key="5">
    <source>
        <dbReference type="EMBL" id="OXM85734.1"/>
    </source>
</evidence>
<dbReference type="PANTHER" id="PTHR36845:SF1">
    <property type="entry name" value="HYDROLASE, PUTATIVE (AFU_ORTHOLOGUE AFUA_7G05090)-RELATED"/>
    <property type="match status" value="1"/>
</dbReference>
<dbReference type="RefSeq" id="WP_094015411.1">
    <property type="nucleotide sequence ID" value="NZ_NMQW01000018.1"/>
</dbReference>
<feature type="binding site" evidence="4">
    <location>
        <position position="235"/>
    </location>
    <ligand>
        <name>substrate</name>
    </ligand>
</feature>
<evidence type="ECO:0000256" key="3">
    <source>
        <dbReference type="PIRSR" id="PIRSR610905-1"/>
    </source>
</evidence>
<evidence type="ECO:0000256" key="2">
    <source>
        <dbReference type="ARBA" id="ARBA00038358"/>
    </source>
</evidence>
<organism evidence="5 6">
    <name type="scientific">Paenibacillus rigui</name>
    <dbReference type="NCBI Taxonomy" id="554312"/>
    <lineage>
        <taxon>Bacteria</taxon>
        <taxon>Bacillati</taxon>
        <taxon>Bacillota</taxon>
        <taxon>Bacilli</taxon>
        <taxon>Bacillales</taxon>
        <taxon>Paenibacillaceae</taxon>
        <taxon>Paenibacillus</taxon>
    </lineage>
</organism>
<name>A0A229UQN8_9BACL</name>
<dbReference type="Proteomes" id="UP000215509">
    <property type="component" value="Unassembled WGS sequence"/>
</dbReference>
<gene>
    <name evidence="5" type="ORF">CF651_13590</name>
</gene>
<feature type="binding site" evidence="4">
    <location>
        <position position="177"/>
    </location>
    <ligand>
        <name>substrate</name>
    </ligand>
</feature>
<sequence length="400" mass="46072">MRTTTAITKEELRSDRFPLQGNVDEAWVQQAIRHVLTKIDQNIERLGDRFPSASTQHSRYQAVTAEEVDWTEGFWTGMLWLAYEVTGDEKYKSIAERHVTEFKARIEQRHKTNTHDLGFLYSLSCVSAYKLTGHLEAREAALRAADVLMERYHDKAQIIQAWGDLNHPEEQGRMIIDCNLNLPLLYWASEETGNKAYYEVARNHIHQAASYIVREDASTFHTFYMDVHTGKPVQGKTHQGYSDDSCWSRGQAWGIYGFALNYVYTRDAGLLELSKRLTHYFLNRLPEDDVCYWDLLFTEGDAQERDSSAAAIAICGLLELIKYLPVTDVESAVYKQAALAMLQSLERSYTTGPSEEQHGVLLHAVYNKPRGMGIDESCLWGDYYYFEALVRVSRAWNLYW</sequence>
<keyword evidence="1 5" id="KW-0378">Hydrolase</keyword>
<dbReference type="Gene3D" id="1.50.10.10">
    <property type="match status" value="1"/>
</dbReference>
<dbReference type="OrthoDB" id="428577at2"/>
<reference evidence="5 6" key="1">
    <citation type="submission" date="2017-07" db="EMBL/GenBank/DDBJ databases">
        <title>Genome sequencing and assembly of Paenibacillus rigui.</title>
        <authorList>
            <person name="Mayilraj S."/>
        </authorList>
    </citation>
    <scope>NUCLEOTIDE SEQUENCE [LARGE SCALE GENOMIC DNA]</scope>
    <source>
        <strain evidence="5 6">JCM 16352</strain>
    </source>
</reference>
<dbReference type="InterPro" id="IPR052369">
    <property type="entry name" value="UG_Glycosaminoglycan_Hydrolase"/>
</dbReference>
<dbReference type="InterPro" id="IPR008928">
    <property type="entry name" value="6-hairpin_glycosidase_sf"/>
</dbReference>
<feature type="binding site" evidence="4">
    <location>
        <position position="249"/>
    </location>
    <ligand>
        <name>substrate</name>
    </ligand>
</feature>
<feature type="binding site" evidence="4">
    <location>
        <position position="237"/>
    </location>
    <ligand>
        <name>substrate</name>
    </ligand>
</feature>
<feature type="active site" description="Nucleophile" evidence="3">
    <location>
        <position position="116"/>
    </location>
</feature>
<dbReference type="SUPFAM" id="SSF48208">
    <property type="entry name" value="Six-hairpin glycosidases"/>
    <property type="match status" value="1"/>
</dbReference>
<protein>
    <submittedName>
        <fullName evidence="5">Glucuronyl hydrolase</fullName>
    </submittedName>
</protein>
<evidence type="ECO:0000313" key="6">
    <source>
        <dbReference type="Proteomes" id="UP000215509"/>
    </source>
</evidence>
<evidence type="ECO:0000256" key="1">
    <source>
        <dbReference type="ARBA" id="ARBA00022801"/>
    </source>
</evidence>
<dbReference type="GO" id="GO:0000272">
    <property type="term" value="P:polysaccharide catabolic process"/>
    <property type="evidence" value="ECO:0007669"/>
    <property type="project" value="TreeGrafter"/>
</dbReference>
<comment type="similarity">
    <text evidence="2">Belongs to the glycosyl hydrolase 88 family.</text>
</comment>
<dbReference type="InterPro" id="IPR012341">
    <property type="entry name" value="6hp_glycosidase-like_sf"/>
</dbReference>
<dbReference type="AlphaFoldDB" id="A0A229UQN8"/>
<feature type="binding site" evidence="4">
    <location>
        <position position="116"/>
    </location>
    <ligand>
        <name>substrate</name>
    </ligand>
</feature>
<dbReference type="EMBL" id="NMQW01000018">
    <property type="protein sequence ID" value="OXM85734.1"/>
    <property type="molecule type" value="Genomic_DNA"/>
</dbReference>
<accession>A0A229UQN8</accession>
<dbReference type="InterPro" id="IPR010905">
    <property type="entry name" value="Glyco_hydro_88"/>
</dbReference>
<dbReference type="Pfam" id="PF07470">
    <property type="entry name" value="Glyco_hydro_88"/>
    <property type="match status" value="1"/>
</dbReference>
<evidence type="ECO:0000256" key="4">
    <source>
        <dbReference type="PIRSR" id="PIRSR610905-2"/>
    </source>
</evidence>
<dbReference type="PANTHER" id="PTHR36845">
    <property type="entry name" value="HYDROLASE, PUTATIVE (AFU_ORTHOLOGUE AFUA_7G05090)-RELATED"/>
    <property type="match status" value="1"/>
</dbReference>
<keyword evidence="6" id="KW-1185">Reference proteome</keyword>